<feature type="region of interest" description="Disordered" evidence="1">
    <location>
        <begin position="22"/>
        <end position="44"/>
    </location>
</feature>
<dbReference type="EMBL" id="AGUD01000225">
    <property type="protein sequence ID" value="EHN10364.1"/>
    <property type="molecule type" value="Genomic_DNA"/>
</dbReference>
<evidence type="ECO:0000313" key="3">
    <source>
        <dbReference type="Proteomes" id="UP000005143"/>
    </source>
</evidence>
<sequence>MPQLCQGCGGPSAAGWRSVVRRGRGRSGRARAVGHRWSGGCPRA</sequence>
<keyword evidence="3" id="KW-1185">Reference proteome</keyword>
<protein>
    <submittedName>
        <fullName evidence="2">Uncharacterized protein</fullName>
    </submittedName>
</protein>
<organism evidence="2 3">
    <name type="scientific">Patulibacter medicamentivorans</name>
    <dbReference type="NCBI Taxonomy" id="1097667"/>
    <lineage>
        <taxon>Bacteria</taxon>
        <taxon>Bacillati</taxon>
        <taxon>Actinomycetota</taxon>
        <taxon>Thermoleophilia</taxon>
        <taxon>Solirubrobacterales</taxon>
        <taxon>Patulibacteraceae</taxon>
        <taxon>Patulibacter</taxon>
    </lineage>
</organism>
<proteinExistence type="predicted"/>
<dbReference type="AlphaFoldDB" id="H0E7J3"/>
<evidence type="ECO:0000313" key="2">
    <source>
        <dbReference type="EMBL" id="EHN10364.1"/>
    </source>
</evidence>
<accession>H0E7J3</accession>
<reference evidence="2 3" key="1">
    <citation type="journal article" date="2013" name="Biodegradation">
        <title>Quantitative proteomic analysis of ibuprofen-degrading Patulibacter sp. strain I11.</title>
        <authorList>
            <person name="Almeida B."/>
            <person name="Kjeldal H."/>
            <person name="Lolas I."/>
            <person name="Knudsen A.D."/>
            <person name="Carvalho G."/>
            <person name="Nielsen K.L."/>
            <person name="Barreto Crespo M.T."/>
            <person name="Stensballe A."/>
            <person name="Nielsen J.L."/>
        </authorList>
    </citation>
    <scope>NUCLEOTIDE SEQUENCE [LARGE SCALE GENOMIC DNA]</scope>
    <source>
        <strain evidence="2 3">I11</strain>
    </source>
</reference>
<gene>
    <name evidence="2" type="ORF">PAI11_27950</name>
</gene>
<dbReference type="Proteomes" id="UP000005143">
    <property type="component" value="Unassembled WGS sequence"/>
</dbReference>
<evidence type="ECO:0000256" key="1">
    <source>
        <dbReference type="SAM" id="MobiDB-lite"/>
    </source>
</evidence>
<name>H0E7J3_9ACTN</name>
<feature type="compositionally biased region" description="Basic residues" evidence="1">
    <location>
        <begin position="22"/>
        <end position="34"/>
    </location>
</feature>
<comment type="caution">
    <text evidence="2">The sequence shown here is derived from an EMBL/GenBank/DDBJ whole genome shotgun (WGS) entry which is preliminary data.</text>
</comment>